<dbReference type="InterPro" id="IPR035979">
    <property type="entry name" value="RBD_domain_sf"/>
</dbReference>
<evidence type="ECO:0000256" key="6">
    <source>
        <dbReference type="ARBA" id="ARBA00022884"/>
    </source>
</evidence>
<evidence type="ECO:0000256" key="3">
    <source>
        <dbReference type="ARBA" id="ARBA00022553"/>
    </source>
</evidence>
<keyword evidence="8" id="KW-0539">Nucleus</keyword>
<evidence type="ECO:0000256" key="1">
    <source>
        <dbReference type="ARBA" id="ARBA00004123"/>
    </source>
</evidence>
<comment type="subcellular location">
    <subcellularLocation>
        <location evidence="1">Nucleus</location>
    </subcellularLocation>
</comment>
<sequence length="232" mass="27045">MSTRVYVGNIPYDTRERDLENFFRKFGRIHEIFLKNGYAFVEFDDSRDADDAVYELNDRKLLGRRVSVEIAKGKPRPRADTRKAPPTRTDYRLIVENLSSTISWHDLKKYMGKAGEVAYADAHNIHRNEGIVEFTSYDDMKYAIEKLDNTDLNGRKIRLTEDVKAKSKRDRSRSRSPRTSRRRSHSKEKDSRSRSRSRSLSKQRDNKSPSRSRSPSVKRSRSPSRSPSKAKD</sequence>
<evidence type="ECO:0000256" key="9">
    <source>
        <dbReference type="PROSITE-ProRule" id="PRU00176"/>
    </source>
</evidence>
<dbReference type="SMART" id="SM00360">
    <property type="entry name" value="RRM"/>
    <property type="match status" value="2"/>
</dbReference>
<dbReference type="CDD" id="cd12337">
    <property type="entry name" value="RRM1_SRSF4_like"/>
    <property type="match status" value="1"/>
</dbReference>
<dbReference type="Pfam" id="PF00076">
    <property type="entry name" value="RRM_1"/>
    <property type="match status" value="2"/>
</dbReference>
<feature type="region of interest" description="Disordered" evidence="10">
    <location>
        <begin position="159"/>
        <end position="232"/>
    </location>
</feature>
<evidence type="ECO:0000256" key="8">
    <source>
        <dbReference type="ARBA" id="ARBA00023242"/>
    </source>
</evidence>
<evidence type="ECO:0000313" key="12">
    <source>
        <dbReference type="EMBL" id="CAH0559159.1"/>
    </source>
</evidence>
<dbReference type="SUPFAM" id="SSF54928">
    <property type="entry name" value="RNA-binding domain, RBD"/>
    <property type="match status" value="1"/>
</dbReference>
<dbReference type="GO" id="GO:0005634">
    <property type="term" value="C:nucleus"/>
    <property type="evidence" value="ECO:0007669"/>
    <property type="project" value="UniProtKB-SubCell"/>
</dbReference>
<dbReference type="FunFam" id="3.30.70.330:FF:000420">
    <property type="entry name" value="serine-arginine protein 55 isoform X1"/>
    <property type="match status" value="1"/>
</dbReference>
<evidence type="ECO:0000313" key="13">
    <source>
        <dbReference type="Proteomes" id="UP001154078"/>
    </source>
</evidence>
<feature type="compositionally biased region" description="Low complexity" evidence="10">
    <location>
        <begin position="223"/>
        <end position="232"/>
    </location>
</feature>
<dbReference type="FunFam" id="3.30.70.330:FF:000028">
    <property type="entry name" value="Putative serine/arginine-rich splicing factor 4"/>
    <property type="match status" value="1"/>
</dbReference>
<accession>A0A9P0B8W8</accession>
<evidence type="ECO:0000256" key="5">
    <source>
        <dbReference type="ARBA" id="ARBA00022737"/>
    </source>
</evidence>
<evidence type="ECO:0000256" key="10">
    <source>
        <dbReference type="SAM" id="MobiDB-lite"/>
    </source>
</evidence>
<dbReference type="AlphaFoldDB" id="A0A9P0B8W8"/>
<dbReference type="Gene3D" id="3.30.70.330">
    <property type="match status" value="2"/>
</dbReference>
<dbReference type="GO" id="GO:0005737">
    <property type="term" value="C:cytoplasm"/>
    <property type="evidence" value="ECO:0007669"/>
    <property type="project" value="TreeGrafter"/>
</dbReference>
<protein>
    <recommendedName>
        <fullName evidence="11">RRM domain-containing protein</fullName>
    </recommendedName>
</protein>
<gene>
    <name evidence="12" type="ORF">MELIAE_LOCUS9305</name>
</gene>
<organism evidence="12 13">
    <name type="scientific">Brassicogethes aeneus</name>
    <name type="common">Rape pollen beetle</name>
    <name type="synonym">Meligethes aeneus</name>
    <dbReference type="NCBI Taxonomy" id="1431903"/>
    <lineage>
        <taxon>Eukaryota</taxon>
        <taxon>Metazoa</taxon>
        <taxon>Ecdysozoa</taxon>
        <taxon>Arthropoda</taxon>
        <taxon>Hexapoda</taxon>
        <taxon>Insecta</taxon>
        <taxon>Pterygota</taxon>
        <taxon>Neoptera</taxon>
        <taxon>Endopterygota</taxon>
        <taxon>Coleoptera</taxon>
        <taxon>Polyphaga</taxon>
        <taxon>Cucujiformia</taxon>
        <taxon>Nitidulidae</taxon>
        <taxon>Meligethinae</taxon>
        <taxon>Brassicogethes</taxon>
    </lineage>
</organism>
<dbReference type="InterPro" id="IPR012677">
    <property type="entry name" value="Nucleotide-bd_a/b_plait_sf"/>
</dbReference>
<dbReference type="GO" id="GO:0008380">
    <property type="term" value="P:RNA splicing"/>
    <property type="evidence" value="ECO:0007669"/>
    <property type="project" value="UniProtKB-KW"/>
</dbReference>
<keyword evidence="5" id="KW-0677">Repeat</keyword>
<keyword evidence="13" id="KW-1185">Reference proteome</keyword>
<dbReference type="GO" id="GO:0006397">
    <property type="term" value="P:mRNA processing"/>
    <property type="evidence" value="ECO:0007669"/>
    <property type="project" value="UniProtKB-KW"/>
</dbReference>
<keyword evidence="4" id="KW-0507">mRNA processing</keyword>
<evidence type="ECO:0000256" key="7">
    <source>
        <dbReference type="ARBA" id="ARBA00023187"/>
    </source>
</evidence>
<proteinExistence type="inferred from homology"/>
<dbReference type="OrthoDB" id="1099063at2759"/>
<dbReference type="Proteomes" id="UP001154078">
    <property type="component" value="Chromosome 6"/>
</dbReference>
<dbReference type="InterPro" id="IPR050374">
    <property type="entry name" value="RRT5_SRSF_SR"/>
</dbReference>
<keyword evidence="6 9" id="KW-0694">RNA-binding</keyword>
<comment type="similarity">
    <text evidence="2">Belongs to the splicing factor SR family.</text>
</comment>
<evidence type="ECO:0000256" key="2">
    <source>
        <dbReference type="ARBA" id="ARBA00010269"/>
    </source>
</evidence>
<keyword evidence="3" id="KW-0597">Phosphoprotein</keyword>
<reference evidence="12" key="1">
    <citation type="submission" date="2021-12" db="EMBL/GenBank/DDBJ databases">
        <authorList>
            <person name="King R."/>
        </authorList>
    </citation>
    <scope>NUCLEOTIDE SEQUENCE</scope>
</reference>
<name>A0A9P0B8W8_BRAAE</name>
<feature type="domain" description="RRM" evidence="11">
    <location>
        <begin position="91"/>
        <end position="164"/>
    </location>
</feature>
<keyword evidence="7" id="KW-0508">mRNA splicing</keyword>
<evidence type="ECO:0000256" key="4">
    <source>
        <dbReference type="ARBA" id="ARBA00022664"/>
    </source>
</evidence>
<evidence type="ECO:0000259" key="11">
    <source>
        <dbReference type="PROSITE" id="PS50102"/>
    </source>
</evidence>
<dbReference type="PANTHER" id="PTHR23003:SF51">
    <property type="entry name" value="SERINE-ARGININE PROTEIN 55"/>
    <property type="match status" value="1"/>
</dbReference>
<dbReference type="PROSITE" id="PS50102">
    <property type="entry name" value="RRM"/>
    <property type="match status" value="2"/>
</dbReference>
<feature type="compositionally biased region" description="Basic residues" evidence="10">
    <location>
        <begin position="166"/>
        <end position="186"/>
    </location>
</feature>
<dbReference type="PANTHER" id="PTHR23003">
    <property type="entry name" value="RNA RECOGNITION MOTIF RRM DOMAIN CONTAINING PROTEIN"/>
    <property type="match status" value="1"/>
</dbReference>
<dbReference type="InterPro" id="IPR000504">
    <property type="entry name" value="RRM_dom"/>
</dbReference>
<dbReference type="EMBL" id="OV121137">
    <property type="protein sequence ID" value="CAH0559159.1"/>
    <property type="molecule type" value="Genomic_DNA"/>
</dbReference>
<dbReference type="GO" id="GO:0003729">
    <property type="term" value="F:mRNA binding"/>
    <property type="evidence" value="ECO:0007669"/>
    <property type="project" value="TreeGrafter"/>
</dbReference>
<feature type="domain" description="RRM" evidence="11">
    <location>
        <begin position="3"/>
        <end position="73"/>
    </location>
</feature>